<comment type="caution">
    <text evidence="5">The sequence shown here is derived from an EMBL/GenBank/DDBJ whole genome shotgun (WGS) entry which is preliminary data.</text>
</comment>
<dbReference type="PROSITE" id="PS50054">
    <property type="entry name" value="TYR_PHOSPHATASE_DUAL"/>
    <property type="match status" value="1"/>
</dbReference>
<feature type="domain" description="Tyrosine specific protein phosphatases" evidence="4">
    <location>
        <begin position="436"/>
        <end position="486"/>
    </location>
</feature>
<accession>A0A2A9P2T0</accession>
<organism evidence="5 6">
    <name type="scientific">Ophiocordyceps unilateralis</name>
    <name type="common">Zombie-ant fungus</name>
    <name type="synonym">Torrubia unilateralis</name>
    <dbReference type="NCBI Taxonomy" id="268505"/>
    <lineage>
        <taxon>Eukaryota</taxon>
        <taxon>Fungi</taxon>
        <taxon>Dikarya</taxon>
        <taxon>Ascomycota</taxon>
        <taxon>Pezizomycotina</taxon>
        <taxon>Sordariomycetes</taxon>
        <taxon>Hypocreomycetidae</taxon>
        <taxon>Hypocreales</taxon>
        <taxon>Ophiocordycipitaceae</taxon>
        <taxon>Ophiocordyceps</taxon>
    </lineage>
</organism>
<dbReference type="PROSITE" id="PS50056">
    <property type="entry name" value="TYR_PHOSPHATASE_2"/>
    <property type="match status" value="1"/>
</dbReference>
<keyword evidence="6" id="KW-1185">Reference proteome</keyword>
<dbReference type="Pfam" id="PF00782">
    <property type="entry name" value="DSPc"/>
    <property type="match status" value="1"/>
</dbReference>
<name>A0A2A9P2T0_OPHUN</name>
<dbReference type="Proteomes" id="UP000037136">
    <property type="component" value="Unassembled WGS sequence"/>
</dbReference>
<dbReference type="PANTHER" id="PTHR47550">
    <property type="entry name" value="DUAL SPECIFICITY PROTEIN PHOSPHATASE PPS1"/>
    <property type="match status" value="1"/>
</dbReference>
<dbReference type="EMBL" id="LAZP02000892">
    <property type="protein sequence ID" value="PFH55484.1"/>
    <property type="molecule type" value="Genomic_DNA"/>
</dbReference>
<evidence type="ECO:0000259" key="4">
    <source>
        <dbReference type="PROSITE" id="PS50056"/>
    </source>
</evidence>
<dbReference type="STRING" id="268505.A0A2A9P2T0"/>
<dbReference type="InterPro" id="IPR053239">
    <property type="entry name" value="Dual_spec_PTase"/>
</dbReference>
<dbReference type="SUPFAM" id="SSF52799">
    <property type="entry name" value="(Phosphotyrosine protein) phosphatases II"/>
    <property type="match status" value="2"/>
</dbReference>
<dbReference type="GO" id="GO:0005634">
    <property type="term" value="C:nucleus"/>
    <property type="evidence" value="ECO:0007669"/>
    <property type="project" value="GOC"/>
</dbReference>
<dbReference type="SMART" id="SM00195">
    <property type="entry name" value="DSPc"/>
    <property type="match status" value="1"/>
</dbReference>
<evidence type="ECO:0000256" key="2">
    <source>
        <dbReference type="ARBA" id="ARBA00022912"/>
    </source>
</evidence>
<dbReference type="OrthoDB" id="273181at2759"/>
<dbReference type="InterPro" id="IPR029021">
    <property type="entry name" value="Prot-tyrosine_phosphatase-like"/>
</dbReference>
<dbReference type="PANTHER" id="PTHR47550:SF1">
    <property type="entry name" value="DUAL SPECIFICITY PROTEIN PHOSPHATASE PPS1"/>
    <property type="match status" value="1"/>
</dbReference>
<evidence type="ECO:0000313" key="5">
    <source>
        <dbReference type="EMBL" id="PFH55484.1"/>
    </source>
</evidence>
<dbReference type="InterPro" id="IPR000387">
    <property type="entry name" value="Tyr_Pase_dom"/>
</dbReference>
<keyword evidence="2" id="KW-0904">Protein phosphatase</keyword>
<reference evidence="5 6" key="2">
    <citation type="journal article" date="2017" name="Sci. Rep.">
        <title>Ant-infecting Ophiocordyceps genomes reveal a high diversity of potential behavioral manipulation genes and a possible major role for enterotoxins.</title>
        <authorList>
            <person name="de Bekker C."/>
            <person name="Ohm R.A."/>
            <person name="Evans H.C."/>
            <person name="Brachmann A."/>
            <person name="Hughes D.P."/>
        </authorList>
    </citation>
    <scope>NUCLEOTIDE SEQUENCE [LARGE SCALE GENOMIC DNA]</scope>
    <source>
        <strain evidence="5 6">SC16a</strain>
    </source>
</reference>
<dbReference type="InterPro" id="IPR020422">
    <property type="entry name" value="TYR_PHOSPHATASE_DUAL_dom"/>
</dbReference>
<protein>
    <submittedName>
        <fullName evidence="5">Uncharacterized protein</fullName>
    </submittedName>
</protein>
<dbReference type="GO" id="GO:0033260">
    <property type="term" value="P:nuclear DNA replication"/>
    <property type="evidence" value="ECO:0007669"/>
    <property type="project" value="TreeGrafter"/>
</dbReference>
<dbReference type="PROSITE" id="PS00383">
    <property type="entry name" value="TYR_PHOSPHATASE_1"/>
    <property type="match status" value="1"/>
</dbReference>
<reference evidence="5 6" key="1">
    <citation type="journal article" date="2015" name="BMC Genomics">
        <title>Gene expression during zombie ant biting behavior reflects the complexity underlying fungal parasitic behavioral manipulation.</title>
        <authorList>
            <person name="de Bekker C."/>
            <person name="Ohm R.A."/>
            <person name="Loreto R.G."/>
            <person name="Sebastian A."/>
            <person name="Albert I."/>
            <person name="Merrow M."/>
            <person name="Brachmann A."/>
            <person name="Hughes D.P."/>
        </authorList>
    </citation>
    <scope>NUCLEOTIDE SEQUENCE [LARGE SCALE GENOMIC DNA]</scope>
    <source>
        <strain evidence="5 6">SC16a</strain>
    </source>
</reference>
<dbReference type="InterPro" id="IPR000340">
    <property type="entry name" value="Dual-sp_phosphatase_cat-dom"/>
</dbReference>
<dbReference type="InterPro" id="IPR016130">
    <property type="entry name" value="Tyr_Pase_AS"/>
</dbReference>
<gene>
    <name evidence="5" type="ORF">XA68_18190</name>
</gene>
<evidence type="ECO:0000259" key="3">
    <source>
        <dbReference type="PROSITE" id="PS50054"/>
    </source>
</evidence>
<keyword evidence="1" id="KW-0378">Hydrolase</keyword>
<proteinExistence type="predicted"/>
<sequence>MSDKSRCSILHEGIFHGPFVGRLKGAVAPDEFMRRSTGSAEFIEADPVDGFSVRNFHIQTAKVAFTSDLVVYGDDPVEARRVSMDIAAAQCQWREQHESQGYLLPHYNTFLCTSTIREFEDTHDHLVSIDSRGNFTGKVLDLVQQERQEMWNMAETSEISHNVFMGPTPELQGTEEASFDVLIECCDLGRLNPSALRLIAESADEMANRSFFDFPASGSILPPTWSNEEADDILETCRWIFHLSHGICPNIDYASPIGGRDATDERPPAPCRPRKILIHCADGYTESSMLGIAYLSYSTGCPVPDAWLRLHTSKRRNFFAYPTDVALLTALAPRFLQESPINSGQPSMDMANKVSSEPSWLPGLDGSLPSRILDYLYLGNLGHANNPDLLKELGIRQVLSVGETVVWKDGDMNNWGPENFFVVREVQDNGIDPLTNHFTRCLAFIERGMRKKVATLVHCRVGVSRSATICIAEVMRALQMTLPLCL</sequence>
<dbReference type="GO" id="GO:0008138">
    <property type="term" value="F:protein tyrosine/serine/threonine phosphatase activity"/>
    <property type="evidence" value="ECO:0007669"/>
    <property type="project" value="TreeGrafter"/>
</dbReference>
<dbReference type="AlphaFoldDB" id="A0A2A9P2T0"/>
<evidence type="ECO:0000256" key="1">
    <source>
        <dbReference type="ARBA" id="ARBA00022801"/>
    </source>
</evidence>
<evidence type="ECO:0000313" key="6">
    <source>
        <dbReference type="Proteomes" id="UP000037136"/>
    </source>
</evidence>
<feature type="domain" description="Tyrosine-protein phosphatase" evidence="3">
    <location>
        <begin position="368"/>
        <end position="486"/>
    </location>
</feature>
<dbReference type="Gene3D" id="3.90.190.10">
    <property type="entry name" value="Protein tyrosine phosphatase superfamily"/>
    <property type="match status" value="2"/>
</dbReference>